<organism evidence="2 3">
    <name type="scientific">Thiorhodococcus fuscus</name>
    <dbReference type="NCBI Taxonomy" id="527200"/>
    <lineage>
        <taxon>Bacteria</taxon>
        <taxon>Pseudomonadati</taxon>
        <taxon>Pseudomonadota</taxon>
        <taxon>Gammaproteobacteria</taxon>
        <taxon>Chromatiales</taxon>
        <taxon>Chromatiaceae</taxon>
        <taxon>Thiorhodococcus</taxon>
    </lineage>
</organism>
<comment type="caution">
    <text evidence="2">The sequence shown here is derived from an EMBL/GenBank/DDBJ whole genome shotgun (WGS) entry which is preliminary data.</text>
</comment>
<evidence type="ECO:0000313" key="3">
    <source>
        <dbReference type="Proteomes" id="UP001597337"/>
    </source>
</evidence>
<keyword evidence="1" id="KW-0812">Transmembrane</keyword>
<reference evidence="3" key="1">
    <citation type="journal article" date="2019" name="Int. J. Syst. Evol. Microbiol.">
        <title>The Global Catalogue of Microorganisms (GCM) 10K type strain sequencing project: providing services to taxonomists for standard genome sequencing and annotation.</title>
        <authorList>
            <consortium name="The Broad Institute Genomics Platform"/>
            <consortium name="The Broad Institute Genome Sequencing Center for Infectious Disease"/>
            <person name="Wu L."/>
            <person name="Ma J."/>
        </authorList>
    </citation>
    <scope>NUCLEOTIDE SEQUENCE [LARGE SCALE GENOMIC DNA]</scope>
    <source>
        <strain evidence="3">KACC 12597</strain>
    </source>
</reference>
<gene>
    <name evidence="2" type="ORF">ACFSJC_02835</name>
</gene>
<keyword evidence="1" id="KW-1133">Transmembrane helix</keyword>
<evidence type="ECO:0000256" key="1">
    <source>
        <dbReference type="SAM" id="Phobius"/>
    </source>
</evidence>
<proteinExistence type="predicted"/>
<name>A0ABW4Y3M9_9GAMM</name>
<evidence type="ECO:0008006" key="4">
    <source>
        <dbReference type="Google" id="ProtNLM"/>
    </source>
</evidence>
<keyword evidence="3" id="KW-1185">Reference proteome</keyword>
<feature type="transmembrane region" description="Helical" evidence="1">
    <location>
        <begin position="6"/>
        <end position="31"/>
    </location>
</feature>
<protein>
    <recommendedName>
        <fullName evidence="4">CHASE3 domain-containing protein</fullName>
    </recommendedName>
</protein>
<keyword evidence="1" id="KW-0472">Membrane</keyword>
<accession>A0ABW4Y3M9</accession>
<dbReference type="Proteomes" id="UP001597337">
    <property type="component" value="Unassembled WGS sequence"/>
</dbReference>
<feature type="transmembrane region" description="Helical" evidence="1">
    <location>
        <begin position="173"/>
        <end position="193"/>
    </location>
</feature>
<dbReference type="EMBL" id="JBHUHX010000004">
    <property type="protein sequence ID" value="MFD2110776.1"/>
    <property type="molecule type" value="Genomic_DNA"/>
</dbReference>
<evidence type="ECO:0000313" key="2">
    <source>
        <dbReference type="EMBL" id="MFD2110776.1"/>
    </source>
</evidence>
<sequence>MSSISLSLLVPIGAVIAALVTGAFSLVNLILAKELKISDLRNEWINSFRDDVSLFIASISNLQQALKQYNANTRESGAPVGDFEFWKNTYSDHMEWQTSGNRILLRIQLASMQGSAVDGFLSEFNEIKSLLNDRNTQDANKHIPGLREYAREILQIEWNRVLKGEPLFILAKWLLFILTTLAIIGLSILWHSFKS</sequence>
<dbReference type="RefSeq" id="WP_386022908.1">
    <property type="nucleotide sequence ID" value="NZ_JBHUHX010000004.1"/>
</dbReference>